<keyword evidence="3" id="KW-1185">Reference proteome</keyword>
<reference evidence="3" key="1">
    <citation type="journal article" date="2006" name="PLoS Biol.">
        <title>Macronuclear genome sequence of the ciliate Tetrahymena thermophila, a model eukaryote.</title>
        <authorList>
            <person name="Eisen J.A."/>
            <person name="Coyne R.S."/>
            <person name="Wu M."/>
            <person name="Wu D."/>
            <person name="Thiagarajan M."/>
            <person name="Wortman J.R."/>
            <person name="Badger J.H."/>
            <person name="Ren Q."/>
            <person name="Amedeo P."/>
            <person name="Jones K.M."/>
            <person name="Tallon L.J."/>
            <person name="Delcher A.L."/>
            <person name="Salzberg S.L."/>
            <person name="Silva J.C."/>
            <person name="Haas B.J."/>
            <person name="Majoros W.H."/>
            <person name="Farzad M."/>
            <person name="Carlton J.M."/>
            <person name="Smith R.K. Jr."/>
            <person name="Garg J."/>
            <person name="Pearlman R.E."/>
            <person name="Karrer K.M."/>
            <person name="Sun L."/>
            <person name="Manning G."/>
            <person name="Elde N.C."/>
            <person name="Turkewitz A.P."/>
            <person name="Asai D.J."/>
            <person name="Wilkes D.E."/>
            <person name="Wang Y."/>
            <person name="Cai H."/>
            <person name="Collins K."/>
            <person name="Stewart B.A."/>
            <person name="Lee S.R."/>
            <person name="Wilamowska K."/>
            <person name="Weinberg Z."/>
            <person name="Ruzzo W.L."/>
            <person name="Wloga D."/>
            <person name="Gaertig J."/>
            <person name="Frankel J."/>
            <person name="Tsao C.-C."/>
            <person name="Gorovsky M.A."/>
            <person name="Keeling P.J."/>
            <person name="Waller R.F."/>
            <person name="Patron N.J."/>
            <person name="Cherry J.M."/>
            <person name="Stover N.A."/>
            <person name="Krieger C.J."/>
            <person name="del Toro C."/>
            <person name="Ryder H.F."/>
            <person name="Williamson S.C."/>
            <person name="Barbeau R.A."/>
            <person name="Hamilton E.P."/>
            <person name="Orias E."/>
        </authorList>
    </citation>
    <scope>NUCLEOTIDE SEQUENCE [LARGE SCALE GENOMIC DNA]</scope>
    <source>
        <strain evidence="3">SB210</strain>
    </source>
</reference>
<organism evidence="2 3">
    <name type="scientific">Tetrahymena thermophila (strain SB210)</name>
    <dbReference type="NCBI Taxonomy" id="312017"/>
    <lineage>
        <taxon>Eukaryota</taxon>
        <taxon>Sar</taxon>
        <taxon>Alveolata</taxon>
        <taxon>Ciliophora</taxon>
        <taxon>Intramacronucleata</taxon>
        <taxon>Oligohymenophorea</taxon>
        <taxon>Hymenostomatida</taxon>
        <taxon>Tetrahymenina</taxon>
        <taxon>Tetrahymenidae</taxon>
        <taxon>Tetrahymena</taxon>
    </lineage>
</organism>
<accession>I7MJ22</accession>
<dbReference type="Proteomes" id="UP000009168">
    <property type="component" value="Unassembled WGS sequence"/>
</dbReference>
<dbReference type="EMBL" id="GG662703">
    <property type="protein sequence ID" value="EAR95731.2"/>
    <property type="molecule type" value="Genomic_DNA"/>
</dbReference>
<name>I7MJ22_TETTS</name>
<feature type="region of interest" description="Disordered" evidence="1">
    <location>
        <begin position="52"/>
        <end position="82"/>
    </location>
</feature>
<gene>
    <name evidence="2" type="ORF">TTHERM_00273370</name>
</gene>
<sequence length="82" mass="9732">MEQQLVFIYQKLESLETKLDKQLKVYQEKQISLEEDIQAELNNLSISLFKSQDKVKQNSKKKTEQKESKAQQSKKDQKETKL</sequence>
<dbReference type="KEGG" id="tet:TTHERM_00273370"/>
<protein>
    <submittedName>
        <fullName evidence="2">Uncharacterized protein</fullName>
    </submittedName>
</protein>
<dbReference type="InParanoid" id="I7MJ22"/>
<evidence type="ECO:0000256" key="1">
    <source>
        <dbReference type="SAM" id="MobiDB-lite"/>
    </source>
</evidence>
<dbReference type="RefSeq" id="XP_001015976.2">
    <property type="nucleotide sequence ID" value="XM_001015976.2"/>
</dbReference>
<dbReference type="GeneID" id="7846358"/>
<dbReference type="AlphaFoldDB" id="I7MJ22"/>
<evidence type="ECO:0000313" key="3">
    <source>
        <dbReference type="Proteomes" id="UP000009168"/>
    </source>
</evidence>
<proteinExistence type="predicted"/>
<evidence type="ECO:0000313" key="2">
    <source>
        <dbReference type="EMBL" id="EAR95731.2"/>
    </source>
</evidence>